<feature type="domain" description="DnaJ homologue subfamily C member 28 conserved" evidence="2">
    <location>
        <begin position="8"/>
        <end position="75"/>
    </location>
</feature>
<feature type="compositionally biased region" description="Basic and acidic residues" evidence="1">
    <location>
        <begin position="162"/>
        <end position="174"/>
    </location>
</feature>
<name>A0AA41U8H1_9MICO</name>
<dbReference type="RefSeq" id="WP_236088251.1">
    <property type="nucleotide sequence ID" value="NZ_JAKGSG010000021.1"/>
</dbReference>
<protein>
    <submittedName>
        <fullName evidence="3">DUF1992 domain-containing protein</fullName>
    </submittedName>
</protein>
<dbReference type="InterPro" id="IPR018961">
    <property type="entry name" value="DnaJ_homolog_subfam-C_membr-28"/>
</dbReference>
<dbReference type="EMBL" id="JAKGSG010000021">
    <property type="protein sequence ID" value="MCF4120482.1"/>
    <property type="molecule type" value="Genomic_DNA"/>
</dbReference>
<keyword evidence="4" id="KW-1185">Reference proteome</keyword>
<comment type="caution">
    <text evidence="3">The sequence shown here is derived from an EMBL/GenBank/DDBJ whole genome shotgun (WGS) entry which is preliminary data.</text>
</comment>
<evidence type="ECO:0000256" key="1">
    <source>
        <dbReference type="SAM" id="MobiDB-lite"/>
    </source>
</evidence>
<feature type="compositionally biased region" description="Basic and acidic residues" evidence="1">
    <location>
        <begin position="184"/>
        <end position="195"/>
    </location>
</feature>
<reference evidence="3" key="1">
    <citation type="submission" date="2022-01" db="EMBL/GenBank/DDBJ databases">
        <title>Antribacter sp. nov., isolated from Guizhou of China.</title>
        <authorList>
            <person name="Chengliang C."/>
            <person name="Ya Z."/>
        </authorList>
    </citation>
    <scope>NUCLEOTIDE SEQUENCE</scope>
    <source>
        <strain evidence="3">KLBMP 9083</strain>
    </source>
</reference>
<gene>
    <name evidence="3" type="ORF">L1785_05785</name>
</gene>
<sequence>MDERSRYVDTVIDQAIRRGEFDNLPLHGKPIPSLKSGAHDPDWWLKNLVEREQITGVLPSAQLRKDDAELDEALDREAQEERVREIVEEFNARVIDARRQLLGGPPVVTPTRDVDQEVARWRQRRATRRAARSGPDSKARTDRTDRAAGAARTADAGASPSRGRERPASDRRGNPDLQTTSDRATSEKKPWWRPW</sequence>
<evidence type="ECO:0000313" key="3">
    <source>
        <dbReference type="EMBL" id="MCF4120482.1"/>
    </source>
</evidence>
<dbReference type="AlphaFoldDB" id="A0AA41U8H1"/>
<dbReference type="Pfam" id="PF09350">
    <property type="entry name" value="DJC28_CD"/>
    <property type="match status" value="1"/>
</dbReference>
<dbReference type="Proteomes" id="UP001165405">
    <property type="component" value="Unassembled WGS sequence"/>
</dbReference>
<evidence type="ECO:0000313" key="4">
    <source>
        <dbReference type="Proteomes" id="UP001165405"/>
    </source>
</evidence>
<organism evidence="3 4">
    <name type="scientific">Antribacter soli</name>
    <dbReference type="NCBI Taxonomy" id="2910976"/>
    <lineage>
        <taxon>Bacteria</taxon>
        <taxon>Bacillati</taxon>
        <taxon>Actinomycetota</taxon>
        <taxon>Actinomycetes</taxon>
        <taxon>Micrococcales</taxon>
        <taxon>Promicromonosporaceae</taxon>
        <taxon>Antribacter</taxon>
    </lineage>
</organism>
<feature type="compositionally biased region" description="Basic and acidic residues" evidence="1">
    <location>
        <begin position="135"/>
        <end position="146"/>
    </location>
</feature>
<feature type="compositionally biased region" description="Low complexity" evidence="1">
    <location>
        <begin position="147"/>
        <end position="158"/>
    </location>
</feature>
<feature type="compositionally biased region" description="Basic residues" evidence="1">
    <location>
        <begin position="121"/>
        <end position="131"/>
    </location>
</feature>
<feature type="region of interest" description="Disordered" evidence="1">
    <location>
        <begin position="103"/>
        <end position="195"/>
    </location>
</feature>
<evidence type="ECO:0000259" key="2">
    <source>
        <dbReference type="Pfam" id="PF09350"/>
    </source>
</evidence>
<accession>A0AA41U8H1</accession>
<proteinExistence type="predicted"/>